<dbReference type="GeneID" id="93766811"/>
<comment type="caution">
    <text evidence="3">The sequence shown here is derived from an EMBL/GenBank/DDBJ whole genome shotgun (WGS) entry which is preliminary data.</text>
</comment>
<evidence type="ECO:0000259" key="2">
    <source>
        <dbReference type="SMART" id="SM00382"/>
    </source>
</evidence>
<evidence type="ECO:0000256" key="1">
    <source>
        <dbReference type="SAM" id="MobiDB-lite"/>
    </source>
</evidence>
<dbReference type="InterPro" id="IPR011704">
    <property type="entry name" value="ATPase_dyneun-rel_AAA"/>
</dbReference>
<organism evidence="3 4">
    <name type="scientific">Streptomyces galilaeus</name>
    <dbReference type="NCBI Taxonomy" id="33899"/>
    <lineage>
        <taxon>Bacteria</taxon>
        <taxon>Bacillati</taxon>
        <taxon>Actinomycetota</taxon>
        <taxon>Actinomycetes</taxon>
        <taxon>Kitasatosporales</taxon>
        <taxon>Streptomycetaceae</taxon>
        <taxon>Streptomyces</taxon>
    </lineage>
</organism>
<evidence type="ECO:0000313" key="4">
    <source>
        <dbReference type="Proteomes" id="UP001631993"/>
    </source>
</evidence>
<dbReference type="Gene3D" id="3.40.50.300">
    <property type="entry name" value="P-loop containing nucleotide triphosphate hydrolases"/>
    <property type="match status" value="1"/>
</dbReference>
<reference evidence="3 4" key="1">
    <citation type="submission" date="2024-12" db="EMBL/GenBank/DDBJ databases">
        <title>Forecasting of Potato common scab and diversities of Pathogenic streptomyces spp. in china.</title>
        <authorList>
            <person name="Handique U."/>
            <person name="Wu J."/>
        </authorList>
    </citation>
    <scope>NUCLEOTIDE SEQUENCE [LARGE SCALE GENOMIC DNA]</scope>
    <source>
        <strain evidence="3 4">ZRIMU1585</strain>
    </source>
</reference>
<dbReference type="Proteomes" id="UP001631993">
    <property type="component" value="Unassembled WGS sequence"/>
</dbReference>
<dbReference type="InterPro" id="IPR027417">
    <property type="entry name" value="P-loop_NTPase"/>
</dbReference>
<dbReference type="InterPro" id="IPR003593">
    <property type="entry name" value="AAA+_ATPase"/>
</dbReference>
<name>A0ABW9IMG3_STRGJ</name>
<evidence type="ECO:0000313" key="3">
    <source>
        <dbReference type="EMBL" id="MFM9648974.1"/>
    </source>
</evidence>
<dbReference type="SUPFAM" id="SSF52540">
    <property type="entry name" value="P-loop containing nucleoside triphosphate hydrolases"/>
    <property type="match status" value="1"/>
</dbReference>
<proteinExistence type="predicted"/>
<accession>A0ABW9IMG3</accession>
<keyword evidence="4" id="KW-1185">Reference proteome</keyword>
<dbReference type="RefSeq" id="WP_150469472.1">
    <property type="nucleotide sequence ID" value="NZ_BMVS01000024.1"/>
</dbReference>
<feature type="region of interest" description="Disordered" evidence="1">
    <location>
        <begin position="124"/>
        <end position="143"/>
    </location>
</feature>
<dbReference type="SMART" id="SM00382">
    <property type="entry name" value="AAA"/>
    <property type="match status" value="1"/>
</dbReference>
<protein>
    <submittedName>
        <fullName evidence="3">AAA family ATPase</fullName>
    </submittedName>
</protein>
<dbReference type="EMBL" id="JBJVNE010000011">
    <property type="protein sequence ID" value="MFM9648974.1"/>
    <property type="molecule type" value="Genomic_DNA"/>
</dbReference>
<dbReference type="Pfam" id="PF07728">
    <property type="entry name" value="AAA_5"/>
    <property type="match status" value="1"/>
</dbReference>
<sequence>MTDAEWLDTPDRSDGRVYVMPDDLRFAVRVALATGRPLLLRGRPGSGKSSLAPYIATQMRWRYYEHVVTYRTQPRDLLWSFDSVRRLADAQVTVRRGQTPDDASYVEPGVLWWALAPHSARRRGRPAGAGITDPCPDPFEEVNTTRKPDRAVVLIDEIDKADPDVPNSLLVPLGSHRFTVAEIGREIRTERPEGAESEPFEEEGQGHRARHLVVLTTNEERELPQALLRRCVVHVLPEHDRAMLVSIAEEHMALWPGEVTDADRDLADAVAGELMKVRQHADKQGVRRPSTAEYLDALLACRSLGIRPGDREWQLLTKNVLIKPQQMAGDRA</sequence>
<feature type="domain" description="AAA+ ATPase" evidence="2">
    <location>
        <begin position="34"/>
        <end position="239"/>
    </location>
</feature>
<gene>
    <name evidence="3" type="ORF">ACKI1S_22840</name>
</gene>